<evidence type="ECO:0000259" key="1">
    <source>
        <dbReference type="Pfam" id="PF00535"/>
    </source>
</evidence>
<protein>
    <submittedName>
        <fullName evidence="2">Glycosyltransferase</fullName>
    </submittedName>
</protein>
<dbReference type="SUPFAM" id="SSF53448">
    <property type="entry name" value="Nucleotide-diphospho-sugar transferases"/>
    <property type="match status" value="1"/>
</dbReference>
<reference evidence="2 3" key="1">
    <citation type="submission" date="2019-11" db="EMBL/GenBank/DDBJ databases">
        <title>Description of Pedobacter sp. LMG 31462T.</title>
        <authorList>
            <person name="Carlier A."/>
            <person name="Qi S."/>
            <person name="Vandamme P."/>
        </authorList>
    </citation>
    <scope>NUCLEOTIDE SEQUENCE [LARGE SCALE GENOMIC DNA]</scope>
    <source>
        <strain evidence="2 3">LMG 31462</strain>
    </source>
</reference>
<dbReference type="RefSeq" id="WP_182954455.1">
    <property type="nucleotide sequence ID" value="NZ_WNXC01000001.1"/>
</dbReference>
<comment type="caution">
    <text evidence="2">The sequence shown here is derived from an EMBL/GenBank/DDBJ whole genome shotgun (WGS) entry which is preliminary data.</text>
</comment>
<keyword evidence="3" id="KW-1185">Reference proteome</keyword>
<evidence type="ECO:0000313" key="2">
    <source>
        <dbReference type="EMBL" id="MBB2148474.1"/>
    </source>
</evidence>
<dbReference type="PANTHER" id="PTHR22916">
    <property type="entry name" value="GLYCOSYLTRANSFERASE"/>
    <property type="match status" value="1"/>
</dbReference>
<dbReference type="EMBL" id="WNXC01000001">
    <property type="protein sequence ID" value="MBB2148474.1"/>
    <property type="molecule type" value="Genomic_DNA"/>
</dbReference>
<dbReference type="InterPro" id="IPR001173">
    <property type="entry name" value="Glyco_trans_2-like"/>
</dbReference>
<dbReference type="Pfam" id="PF00535">
    <property type="entry name" value="Glycos_transf_2"/>
    <property type="match status" value="1"/>
</dbReference>
<dbReference type="Gene3D" id="3.90.550.10">
    <property type="entry name" value="Spore Coat Polysaccharide Biosynthesis Protein SpsA, Chain A"/>
    <property type="match status" value="1"/>
</dbReference>
<evidence type="ECO:0000313" key="3">
    <source>
        <dbReference type="Proteomes" id="UP000636110"/>
    </source>
</evidence>
<dbReference type="InterPro" id="IPR029044">
    <property type="entry name" value="Nucleotide-diphossugar_trans"/>
</dbReference>
<organism evidence="2 3">
    <name type="scientific">Pedobacter gandavensis</name>
    <dbReference type="NCBI Taxonomy" id="2679963"/>
    <lineage>
        <taxon>Bacteria</taxon>
        <taxon>Pseudomonadati</taxon>
        <taxon>Bacteroidota</taxon>
        <taxon>Sphingobacteriia</taxon>
        <taxon>Sphingobacteriales</taxon>
        <taxon>Sphingobacteriaceae</taxon>
        <taxon>Pedobacter</taxon>
    </lineage>
</organism>
<gene>
    <name evidence="2" type="ORF">GM920_06070</name>
</gene>
<name>A0ABR6ET86_9SPHI</name>
<proteinExistence type="predicted"/>
<dbReference type="Proteomes" id="UP000636110">
    <property type="component" value="Unassembled WGS sequence"/>
</dbReference>
<feature type="domain" description="Glycosyltransferase 2-like" evidence="1">
    <location>
        <begin position="15"/>
        <end position="166"/>
    </location>
</feature>
<dbReference type="PANTHER" id="PTHR22916:SF3">
    <property type="entry name" value="UDP-GLCNAC:BETAGAL BETA-1,3-N-ACETYLGLUCOSAMINYLTRANSFERASE-LIKE PROTEIN 1"/>
    <property type="match status" value="1"/>
</dbReference>
<sequence length="289" mass="33996">MEANDQEIMVSVSCLTYNHEQYIAQAIEGFLMQKTKFKFEVLIGEDCSTDGTRKIVESYQEKHPEIIKMVTSEHNVGLKDNFNRIVKRAKGKYMAMCEGDDFWTDPYKLQKQIDFLENNPEYIICCHYSKIIDQEGETLYVHPNPVSLEFGYEDVLQGNKDETFTATLIYRTSLDVTHMGNQDWYLKCHAPDKFLKLYATAVTGKKIYVMPEVMSCYRKHFGGVWSMVDPQIIRGRMLSDFNVIIKNFKYPTNFKWKLLKVYSKNYLRHDIRHLQLNNAFSTIKYLLLY</sequence>
<accession>A0ABR6ET86</accession>